<dbReference type="SMART" id="SM00448">
    <property type="entry name" value="REC"/>
    <property type="match status" value="1"/>
</dbReference>
<name>A0A7V5PR79_CALAY</name>
<dbReference type="Gene3D" id="3.40.50.2300">
    <property type="match status" value="1"/>
</dbReference>
<dbReference type="GO" id="GO:0000160">
    <property type="term" value="P:phosphorelay signal transduction system"/>
    <property type="evidence" value="ECO:0007669"/>
    <property type="project" value="InterPro"/>
</dbReference>
<dbReference type="InterPro" id="IPR001789">
    <property type="entry name" value="Sig_transdc_resp-reg_receiver"/>
</dbReference>
<dbReference type="Proteomes" id="UP000886124">
    <property type="component" value="Unassembled WGS sequence"/>
</dbReference>
<evidence type="ECO:0000256" key="1">
    <source>
        <dbReference type="ARBA" id="ARBA00022553"/>
    </source>
</evidence>
<sequence>MNQKKILIIDDDIDLVEAMRISLEDAGFEVIDAQDGARGVQLTKSQQPDLIILDVMMGTQDEGFHIAYQIRNDPEIADIPIVMLTAVGQETGFDFDKEKDEDFLPVEEFLEKPVDPNILIETVRKNLGS</sequence>
<protein>
    <submittedName>
        <fullName evidence="4">Response regulator</fullName>
    </submittedName>
</protein>
<evidence type="ECO:0000259" key="3">
    <source>
        <dbReference type="PROSITE" id="PS50110"/>
    </source>
</evidence>
<dbReference type="Pfam" id="PF00072">
    <property type="entry name" value="Response_reg"/>
    <property type="match status" value="1"/>
</dbReference>
<dbReference type="InterPro" id="IPR011006">
    <property type="entry name" value="CheY-like_superfamily"/>
</dbReference>
<dbReference type="PANTHER" id="PTHR44591:SF3">
    <property type="entry name" value="RESPONSE REGULATORY DOMAIN-CONTAINING PROTEIN"/>
    <property type="match status" value="1"/>
</dbReference>
<dbReference type="EMBL" id="DROD01000711">
    <property type="protein sequence ID" value="HHJ53771.1"/>
    <property type="molecule type" value="Genomic_DNA"/>
</dbReference>
<accession>A0A7V5PR79</accession>
<dbReference type="SUPFAM" id="SSF52172">
    <property type="entry name" value="CheY-like"/>
    <property type="match status" value="1"/>
</dbReference>
<dbReference type="InterPro" id="IPR050595">
    <property type="entry name" value="Bact_response_regulator"/>
</dbReference>
<evidence type="ECO:0000256" key="2">
    <source>
        <dbReference type="PROSITE-ProRule" id="PRU00169"/>
    </source>
</evidence>
<feature type="domain" description="Response regulatory" evidence="3">
    <location>
        <begin position="5"/>
        <end position="127"/>
    </location>
</feature>
<dbReference type="PROSITE" id="PS50110">
    <property type="entry name" value="RESPONSE_REGULATORY"/>
    <property type="match status" value="1"/>
</dbReference>
<organism evidence="4">
    <name type="scientific">Caldithrix abyssi</name>
    <dbReference type="NCBI Taxonomy" id="187145"/>
    <lineage>
        <taxon>Bacteria</taxon>
        <taxon>Pseudomonadati</taxon>
        <taxon>Calditrichota</taxon>
        <taxon>Calditrichia</taxon>
        <taxon>Calditrichales</taxon>
        <taxon>Calditrichaceae</taxon>
        <taxon>Caldithrix</taxon>
    </lineage>
</organism>
<keyword evidence="1 2" id="KW-0597">Phosphoprotein</keyword>
<reference evidence="4" key="1">
    <citation type="journal article" date="2020" name="mSystems">
        <title>Genome- and Community-Level Interaction Insights into Carbon Utilization and Element Cycling Functions of Hydrothermarchaeota in Hydrothermal Sediment.</title>
        <authorList>
            <person name="Zhou Z."/>
            <person name="Liu Y."/>
            <person name="Xu W."/>
            <person name="Pan J."/>
            <person name="Luo Z.H."/>
            <person name="Li M."/>
        </authorList>
    </citation>
    <scope>NUCLEOTIDE SEQUENCE [LARGE SCALE GENOMIC DNA]</scope>
    <source>
        <strain evidence="4">HyVt-527</strain>
    </source>
</reference>
<gene>
    <name evidence="4" type="ORF">ENJ89_11295</name>
</gene>
<dbReference type="PANTHER" id="PTHR44591">
    <property type="entry name" value="STRESS RESPONSE REGULATOR PROTEIN 1"/>
    <property type="match status" value="1"/>
</dbReference>
<dbReference type="AlphaFoldDB" id="A0A7V5PR79"/>
<feature type="modified residue" description="4-aspartylphosphate" evidence="2">
    <location>
        <position position="54"/>
    </location>
</feature>
<comment type="caution">
    <text evidence="4">The sequence shown here is derived from an EMBL/GenBank/DDBJ whole genome shotgun (WGS) entry which is preliminary data.</text>
</comment>
<proteinExistence type="predicted"/>
<evidence type="ECO:0000313" key="4">
    <source>
        <dbReference type="EMBL" id="HHJ53771.1"/>
    </source>
</evidence>